<evidence type="ECO:0000256" key="7">
    <source>
        <dbReference type="PROSITE-ProRule" id="PRU00091"/>
    </source>
</evidence>
<keyword evidence="11" id="KW-1185">Reference proteome</keyword>
<dbReference type="CDD" id="cd00065">
    <property type="entry name" value="FYVE_like_SF"/>
    <property type="match status" value="1"/>
</dbReference>
<dbReference type="InterPro" id="IPR013083">
    <property type="entry name" value="Znf_RING/FYVE/PHD"/>
</dbReference>
<dbReference type="Gene3D" id="1.10.510.10">
    <property type="entry name" value="Transferase(Phosphotransferase) domain 1"/>
    <property type="match status" value="1"/>
</dbReference>
<dbReference type="Gene3D" id="3.30.40.10">
    <property type="entry name" value="Zinc/RING finger domain, C3HC4 (zinc finger)"/>
    <property type="match status" value="1"/>
</dbReference>
<keyword evidence="5" id="KW-0862">Zinc</keyword>
<keyword evidence="6" id="KW-0067">ATP-binding</keyword>
<name>A0AAU9JIP4_9CILI</name>
<feature type="domain" description="FYVE-type" evidence="9">
    <location>
        <begin position="1"/>
        <end position="55"/>
    </location>
</feature>
<dbReference type="GO" id="GO:0004672">
    <property type="term" value="F:protein kinase activity"/>
    <property type="evidence" value="ECO:0007669"/>
    <property type="project" value="InterPro"/>
</dbReference>
<dbReference type="InterPro" id="IPR036936">
    <property type="entry name" value="CRIB_dom_sf"/>
</dbReference>
<comment type="caution">
    <text evidence="10">The sequence shown here is derived from an EMBL/GenBank/DDBJ whole genome shotgun (WGS) entry which is preliminary data.</text>
</comment>
<sequence>MPHKKCQICSKPFHFLTRKRECILCNNTFCKDCTVKVKESGFSRRFCKNCLPNCQRGHSINITEGISEIRDLHDEYLASSPKNVVHNVHVVEDAKTPTGLSGLPNDWEQQVRRRGSSQQEAERLSKHLLMVINSSCKSENGSCFQNLSHLATISKNNPEIKYTIIEQITKKGLEDFWVVEDTSTHETFALKRVNPSSKREKQKILTEVAIMQSCDNVNIVKCIECFFHINSIWIIEELMFMSLDEMVQVKAGLIDEEIMAYILKEIIKALNYLCEKQIIHRDICSGNIMISRTGEVKLCDFGFAADLANGNKRRGTVVGSPCWMAPEMISGSNYDHMVDIWSLGIVALELAEGPPPMVKDAPIKVLFKIATRPPPRLQNPALWSEEFINFLDKCLQKNPAERLDSKKLLEHPFILKIQDDSQRKLANLIRLPEP</sequence>
<evidence type="ECO:0000313" key="11">
    <source>
        <dbReference type="Proteomes" id="UP001162131"/>
    </source>
</evidence>
<evidence type="ECO:0008006" key="12">
    <source>
        <dbReference type="Google" id="ProtNLM"/>
    </source>
</evidence>
<dbReference type="GO" id="GO:0008270">
    <property type="term" value="F:zinc ion binding"/>
    <property type="evidence" value="ECO:0007669"/>
    <property type="project" value="UniProtKB-KW"/>
</dbReference>
<dbReference type="GO" id="GO:0005524">
    <property type="term" value="F:ATP binding"/>
    <property type="evidence" value="ECO:0007669"/>
    <property type="project" value="UniProtKB-KW"/>
</dbReference>
<comment type="similarity">
    <text evidence="1">Belongs to the protein kinase superfamily. STE Ser/Thr protein kinase family. STE20 subfamily.</text>
</comment>
<dbReference type="SUPFAM" id="SSF56112">
    <property type="entry name" value="Protein kinase-like (PK-like)"/>
    <property type="match status" value="1"/>
</dbReference>
<evidence type="ECO:0000256" key="5">
    <source>
        <dbReference type="ARBA" id="ARBA00022833"/>
    </source>
</evidence>
<keyword evidence="2" id="KW-0479">Metal-binding</keyword>
<dbReference type="FunFam" id="1.10.510.10:FF:000421">
    <property type="entry name" value="Serine/threonine-protein kinase PAK 6"/>
    <property type="match status" value="1"/>
</dbReference>
<dbReference type="InterPro" id="IPR000719">
    <property type="entry name" value="Prot_kinase_dom"/>
</dbReference>
<dbReference type="InterPro" id="IPR051931">
    <property type="entry name" value="PAK3-like"/>
</dbReference>
<dbReference type="SUPFAM" id="SSF57903">
    <property type="entry name" value="FYVE/PHD zinc finger"/>
    <property type="match status" value="1"/>
</dbReference>
<dbReference type="InterPro" id="IPR017455">
    <property type="entry name" value="Znf_FYVE-rel"/>
</dbReference>
<proteinExistence type="inferred from homology"/>
<dbReference type="PROSITE" id="PS50178">
    <property type="entry name" value="ZF_FYVE"/>
    <property type="match status" value="1"/>
</dbReference>
<evidence type="ECO:0000256" key="3">
    <source>
        <dbReference type="ARBA" id="ARBA00022741"/>
    </source>
</evidence>
<dbReference type="InterPro" id="IPR008266">
    <property type="entry name" value="Tyr_kinase_AS"/>
</dbReference>
<accession>A0AAU9JIP4</accession>
<feature type="domain" description="Protein kinase" evidence="8">
    <location>
        <begin position="162"/>
        <end position="414"/>
    </location>
</feature>
<dbReference type="PROSITE" id="PS50011">
    <property type="entry name" value="PROTEIN_KINASE_DOM"/>
    <property type="match status" value="1"/>
</dbReference>
<gene>
    <name evidence="10" type="ORF">BSTOLATCC_MIC40574</name>
</gene>
<evidence type="ECO:0000256" key="2">
    <source>
        <dbReference type="ARBA" id="ARBA00022723"/>
    </source>
</evidence>
<dbReference type="AlphaFoldDB" id="A0AAU9JIP4"/>
<protein>
    <recommendedName>
        <fullName evidence="12">Protein kinase domain-containing protein</fullName>
    </recommendedName>
</protein>
<evidence type="ECO:0000259" key="8">
    <source>
        <dbReference type="PROSITE" id="PS50011"/>
    </source>
</evidence>
<dbReference type="Proteomes" id="UP001162131">
    <property type="component" value="Unassembled WGS sequence"/>
</dbReference>
<dbReference type="Pfam" id="PF00069">
    <property type="entry name" value="Pkinase"/>
    <property type="match status" value="1"/>
</dbReference>
<dbReference type="PANTHER" id="PTHR45832:SF22">
    <property type="entry name" value="SERINE_THREONINE-PROTEIN KINASE SAMKA-RELATED"/>
    <property type="match status" value="1"/>
</dbReference>
<evidence type="ECO:0000313" key="10">
    <source>
        <dbReference type="EMBL" id="CAG9326140.1"/>
    </source>
</evidence>
<dbReference type="InterPro" id="IPR011009">
    <property type="entry name" value="Kinase-like_dom_sf"/>
</dbReference>
<keyword evidence="3" id="KW-0547">Nucleotide-binding</keyword>
<dbReference type="EMBL" id="CAJZBQ010000040">
    <property type="protein sequence ID" value="CAG9326140.1"/>
    <property type="molecule type" value="Genomic_DNA"/>
</dbReference>
<dbReference type="InterPro" id="IPR011011">
    <property type="entry name" value="Znf_FYVE_PHD"/>
</dbReference>
<organism evidence="10 11">
    <name type="scientific">Blepharisma stoltei</name>
    <dbReference type="NCBI Taxonomy" id="1481888"/>
    <lineage>
        <taxon>Eukaryota</taxon>
        <taxon>Sar</taxon>
        <taxon>Alveolata</taxon>
        <taxon>Ciliophora</taxon>
        <taxon>Postciliodesmatophora</taxon>
        <taxon>Heterotrichea</taxon>
        <taxon>Heterotrichida</taxon>
        <taxon>Blepharismidae</taxon>
        <taxon>Blepharisma</taxon>
    </lineage>
</organism>
<dbReference type="PROSITE" id="PS00109">
    <property type="entry name" value="PROTEIN_KINASE_TYR"/>
    <property type="match status" value="1"/>
</dbReference>
<reference evidence="10" key="1">
    <citation type="submission" date="2021-09" db="EMBL/GenBank/DDBJ databases">
        <authorList>
            <consortium name="AG Swart"/>
            <person name="Singh M."/>
            <person name="Singh A."/>
            <person name="Seah K."/>
            <person name="Emmerich C."/>
        </authorList>
    </citation>
    <scope>NUCLEOTIDE SEQUENCE</scope>
    <source>
        <strain evidence="10">ATCC30299</strain>
    </source>
</reference>
<dbReference type="CDD" id="cd05122">
    <property type="entry name" value="PKc_STE"/>
    <property type="match status" value="1"/>
</dbReference>
<keyword evidence="4 7" id="KW-0863">Zinc-finger</keyword>
<evidence type="ECO:0000259" key="9">
    <source>
        <dbReference type="PROSITE" id="PS50178"/>
    </source>
</evidence>
<dbReference type="Gene3D" id="3.90.810.10">
    <property type="entry name" value="CRIB domain"/>
    <property type="match status" value="1"/>
</dbReference>
<evidence type="ECO:0000256" key="6">
    <source>
        <dbReference type="ARBA" id="ARBA00022840"/>
    </source>
</evidence>
<dbReference type="PANTHER" id="PTHR45832">
    <property type="entry name" value="SERINE/THREONINE-PROTEIN KINASE SAMKA-RELATED-RELATED"/>
    <property type="match status" value="1"/>
</dbReference>
<evidence type="ECO:0000256" key="1">
    <source>
        <dbReference type="ARBA" id="ARBA00008874"/>
    </source>
</evidence>
<evidence type="ECO:0000256" key="4">
    <source>
        <dbReference type="ARBA" id="ARBA00022771"/>
    </source>
</evidence>